<dbReference type="AlphaFoldDB" id="A0A8J4T9R7"/>
<proteinExistence type="predicted"/>
<accession>A0A8J4T9R7</accession>
<sequence>LDGQHGAAIAPYTHPGARQRSGERRGSRVCHLGVRGHEGFLSDDDHVFLCGKCKKQFNSLPGVLDSQKGAVPAGRPIARHCFAGLQQHLHTCTACRRCAATTGEQT</sequence>
<gene>
    <name evidence="2" type="ORF">DAT39_023484</name>
</gene>
<keyword evidence="3" id="KW-1185">Reference proteome</keyword>
<feature type="non-terminal residue" evidence="2">
    <location>
        <position position="1"/>
    </location>
</feature>
<dbReference type="OrthoDB" id="10064525at2759"/>
<dbReference type="EMBL" id="QNUK01001836">
    <property type="protein sequence ID" value="KAF5880014.1"/>
    <property type="molecule type" value="Genomic_DNA"/>
</dbReference>
<evidence type="ECO:0000313" key="3">
    <source>
        <dbReference type="Proteomes" id="UP000727407"/>
    </source>
</evidence>
<comment type="caution">
    <text evidence="2">The sequence shown here is derived from an EMBL/GenBank/DDBJ whole genome shotgun (WGS) entry which is preliminary data.</text>
</comment>
<evidence type="ECO:0000256" key="1">
    <source>
        <dbReference type="SAM" id="MobiDB-lite"/>
    </source>
</evidence>
<evidence type="ECO:0000313" key="2">
    <source>
        <dbReference type="EMBL" id="KAF5880014.1"/>
    </source>
</evidence>
<dbReference type="Proteomes" id="UP000727407">
    <property type="component" value="Unassembled WGS sequence"/>
</dbReference>
<name>A0A8J4T9R7_CLAMG</name>
<feature type="region of interest" description="Disordered" evidence="1">
    <location>
        <begin position="1"/>
        <end position="24"/>
    </location>
</feature>
<organism evidence="2 3">
    <name type="scientific">Clarias magur</name>
    <name type="common">Asian catfish</name>
    <name type="synonym">Macropteronotus magur</name>
    <dbReference type="NCBI Taxonomy" id="1594786"/>
    <lineage>
        <taxon>Eukaryota</taxon>
        <taxon>Metazoa</taxon>
        <taxon>Chordata</taxon>
        <taxon>Craniata</taxon>
        <taxon>Vertebrata</taxon>
        <taxon>Euteleostomi</taxon>
        <taxon>Actinopterygii</taxon>
        <taxon>Neopterygii</taxon>
        <taxon>Teleostei</taxon>
        <taxon>Ostariophysi</taxon>
        <taxon>Siluriformes</taxon>
        <taxon>Clariidae</taxon>
        <taxon>Clarias</taxon>
    </lineage>
</organism>
<reference evidence="2" key="1">
    <citation type="submission" date="2020-07" db="EMBL/GenBank/DDBJ databases">
        <title>Clarias magur genome sequencing, assembly and annotation.</title>
        <authorList>
            <person name="Kushwaha B."/>
            <person name="Kumar R."/>
            <person name="Das P."/>
            <person name="Joshi C.G."/>
            <person name="Kumar D."/>
            <person name="Nagpure N.S."/>
            <person name="Pandey M."/>
            <person name="Agarwal S."/>
            <person name="Srivastava S."/>
            <person name="Singh M."/>
            <person name="Sahoo L."/>
            <person name="Jayasankar P."/>
            <person name="Meher P.K."/>
            <person name="Koringa P.G."/>
            <person name="Iquebal M.A."/>
            <person name="Das S.P."/>
            <person name="Bit A."/>
            <person name="Patnaik S."/>
            <person name="Patel N."/>
            <person name="Shah T.M."/>
            <person name="Hinsu A."/>
            <person name="Jena J.K."/>
        </authorList>
    </citation>
    <scope>NUCLEOTIDE SEQUENCE</scope>
    <source>
        <strain evidence="2">CIFAMagur01</strain>
        <tissue evidence="2">Testis</tissue>
    </source>
</reference>
<feature type="non-terminal residue" evidence="2">
    <location>
        <position position="106"/>
    </location>
</feature>
<protein>
    <submittedName>
        <fullName evidence="2">Zinc finger protein</fullName>
    </submittedName>
</protein>